<dbReference type="SUPFAM" id="SSF48295">
    <property type="entry name" value="TrpR-like"/>
    <property type="match status" value="1"/>
</dbReference>
<dbReference type="AlphaFoldDB" id="F2LT28"/>
<dbReference type="KEGG" id="bgd:bgla_4p1140"/>
<dbReference type="Proteomes" id="UP000008316">
    <property type="component" value="Plasmid bgla_4p"/>
</dbReference>
<dbReference type="GO" id="GO:0004803">
    <property type="term" value="F:transposase activity"/>
    <property type="evidence" value="ECO:0007669"/>
    <property type="project" value="InterPro"/>
</dbReference>
<dbReference type="PANTHER" id="PTHR37936">
    <property type="entry name" value="TRANSPOSASE INSC FOR INSERTION ELEMENT IS2A-RELATED"/>
    <property type="match status" value="1"/>
</dbReference>
<evidence type="ECO:0000313" key="1">
    <source>
        <dbReference type="EMBL" id="AEA65904.1"/>
    </source>
</evidence>
<dbReference type="EMBL" id="CP002604">
    <property type="protein sequence ID" value="AEA65904.1"/>
    <property type="molecule type" value="Genomic_DNA"/>
</dbReference>
<proteinExistence type="predicted"/>
<name>F2LT28_BURGS</name>
<evidence type="ECO:0000313" key="2">
    <source>
        <dbReference type="Proteomes" id="UP000008316"/>
    </source>
</evidence>
<dbReference type="HOGENOM" id="CLU_113764_2_1_4"/>
<gene>
    <name evidence="1" type="ordered locus">bgla_4p1140</name>
</gene>
<dbReference type="GO" id="GO:0043565">
    <property type="term" value="F:sequence-specific DNA binding"/>
    <property type="evidence" value="ECO:0007669"/>
    <property type="project" value="InterPro"/>
</dbReference>
<geneLocation type="plasmid" evidence="1 2">
    <name>bgla_4p</name>
</geneLocation>
<organism evidence="1 2">
    <name type="scientific">Burkholderia gladioli (strain BSR3)</name>
    <dbReference type="NCBI Taxonomy" id="999541"/>
    <lineage>
        <taxon>Bacteria</taxon>
        <taxon>Pseudomonadati</taxon>
        <taxon>Pseudomonadota</taxon>
        <taxon>Betaproteobacteria</taxon>
        <taxon>Burkholderiales</taxon>
        <taxon>Burkholderiaceae</taxon>
        <taxon>Burkholderia</taxon>
    </lineage>
</organism>
<sequence>MSNAGNRARVHPHRTYAREFKQQVIRETLEPGMSVSTVARRHDINANVVFGWRKQYREGKLVVPALDVAPSVPSTELLSVDVIDAALVLRAEPTVASGAMSGVPMSTPVCEIEVEIGKRRVKIRGLSAERAEAFLQECLK</sequence>
<keyword evidence="2" id="KW-1185">Reference proteome</keyword>
<reference evidence="1 2" key="1">
    <citation type="journal article" date="2011" name="J. Bacteriol.">
        <title>Complete genome sequence of Burkholderia gladioli BSR3.</title>
        <authorList>
            <person name="Seo Y.S."/>
            <person name="Lim J."/>
            <person name="Choi B.S."/>
            <person name="Kim H."/>
            <person name="Goo E."/>
            <person name="Lee B."/>
            <person name="Lim J.S."/>
            <person name="Choi I.Y."/>
            <person name="Moon J.S."/>
            <person name="Kim J."/>
            <person name="Hwang I."/>
        </authorList>
    </citation>
    <scope>NUCLEOTIDE SEQUENCE [LARGE SCALE GENOMIC DNA]</scope>
    <source>
        <strain evidence="2">BSR3</strain>
    </source>
</reference>
<dbReference type="RefSeq" id="WP_013700076.1">
    <property type="nucleotide sequence ID" value="NC_015383.1"/>
</dbReference>
<accession>F2LT28</accession>
<dbReference type="GO" id="GO:0006313">
    <property type="term" value="P:DNA transposition"/>
    <property type="evidence" value="ECO:0007669"/>
    <property type="project" value="InterPro"/>
</dbReference>
<dbReference type="PANTHER" id="PTHR37936:SF3">
    <property type="entry name" value="TRANSPOSASE INSC FOR INSERTION ELEMENT IS2A-RELATED"/>
    <property type="match status" value="1"/>
</dbReference>
<dbReference type="InterPro" id="IPR002514">
    <property type="entry name" value="Transposase_8"/>
</dbReference>
<keyword evidence="1" id="KW-0614">Plasmid</keyword>
<dbReference type="Pfam" id="PF01527">
    <property type="entry name" value="HTH_Tnp_1"/>
    <property type="match status" value="1"/>
</dbReference>
<dbReference type="InterPro" id="IPR010921">
    <property type="entry name" value="Trp_repressor/repl_initiator"/>
</dbReference>
<protein>
    <submittedName>
        <fullName evidence="1">Transposase IS3/IS911 family protein</fullName>
    </submittedName>
</protein>